<dbReference type="EMBL" id="CP061035">
    <property type="protein sequence ID" value="QQV76609.1"/>
    <property type="molecule type" value="Genomic_DNA"/>
</dbReference>
<organism evidence="1 2">
    <name type="scientific">Sphingomonas aliaeris</name>
    <dbReference type="NCBI Taxonomy" id="2759526"/>
    <lineage>
        <taxon>Bacteria</taxon>
        <taxon>Pseudomonadati</taxon>
        <taxon>Pseudomonadota</taxon>
        <taxon>Alphaproteobacteria</taxon>
        <taxon>Sphingomonadales</taxon>
        <taxon>Sphingomonadaceae</taxon>
        <taxon>Sphingomonas</taxon>
    </lineage>
</organism>
<proteinExistence type="predicted"/>
<dbReference type="AlphaFoldDB" id="A0A974NTA7"/>
<accession>A0A974NTA7</accession>
<dbReference type="RefSeq" id="WP_202092115.1">
    <property type="nucleotide sequence ID" value="NZ_CP061035.1"/>
</dbReference>
<gene>
    <name evidence="1" type="ORF">H5J25_14340</name>
</gene>
<dbReference type="KEGG" id="sari:H5J25_14340"/>
<reference evidence="2" key="1">
    <citation type="submission" date="2020-09" db="EMBL/GenBank/DDBJ databases">
        <title>Sphingomonas sp., a new species isolated from pork steak.</title>
        <authorList>
            <person name="Heidler von Heilborn D."/>
        </authorList>
    </citation>
    <scope>NUCLEOTIDE SEQUENCE [LARGE SCALE GENOMIC DNA]</scope>
</reference>
<keyword evidence="2" id="KW-1185">Reference proteome</keyword>
<dbReference type="Proteomes" id="UP000595894">
    <property type="component" value="Chromosome"/>
</dbReference>
<name>A0A974NTA7_9SPHN</name>
<evidence type="ECO:0000313" key="1">
    <source>
        <dbReference type="EMBL" id="QQV76609.1"/>
    </source>
</evidence>
<protein>
    <submittedName>
        <fullName evidence="1">Uncharacterized protein</fullName>
    </submittedName>
</protein>
<sequence length="47" mass="5483">MQNTPYKDHRISNLAQRLHDKLDAEVIDRLSRLEAKIDRLASAPVKR</sequence>
<evidence type="ECO:0000313" key="2">
    <source>
        <dbReference type="Proteomes" id="UP000595894"/>
    </source>
</evidence>